<evidence type="ECO:0000256" key="4">
    <source>
        <dbReference type="ARBA" id="ARBA00023136"/>
    </source>
</evidence>
<evidence type="ECO:0000256" key="5">
    <source>
        <dbReference type="ARBA" id="ARBA00023237"/>
    </source>
</evidence>
<dbReference type="Proteomes" id="UP000198901">
    <property type="component" value="Unassembled WGS sequence"/>
</dbReference>
<dbReference type="OrthoDB" id="5694214at2"/>
<dbReference type="GO" id="GO:0009279">
    <property type="term" value="C:cell outer membrane"/>
    <property type="evidence" value="ECO:0007669"/>
    <property type="project" value="UniProtKB-SubCell"/>
</dbReference>
<dbReference type="EMBL" id="FNGS01000001">
    <property type="protein sequence ID" value="SDL13473.1"/>
    <property type="molecule type" value="Genomic_DNA"/>
</dbReference>
<dbReference type="STRING" id="563176.SAMN04488090_0097"/>
<evidence type="ECO:0000256" key="2">
    <source>
        <dbReference type="ARBA" id="ARBA00006275"/>
    </source>
</evidence>
<comment type="subcellular location">
    <subcellularLocation>
        <location evidence="1">Cell outer membrane</location>
    </subcellularLocation>
</comment>
<sequence length="595" mass="66191">MKKYLFFALILLTSCKDQFLDRYPQTSISPEAFFNSEEDLSLYINGLLSLPGSGSYLASTEQGTDNASTTGAIEMKTIMTGTPSAQTITGGWDWTRLRNINYFLVSYQKANVSAAVKNHYAGIARYYRAEFYLDKVRRYSNVPWYSGTLNPSDKDLYKTQDSRTVVMDSVLADLAFAAANVRESVPTGTPGKWAAQLLYARAALYEGTYRKYHDELSLTASAGPLLEKAAAIAGEIIASKKFSIYSTGKPNEDYATLFASQDLLSNKEVILANPYDMDKKRSGSVNGVVFGDYEMAPSRDLVQAYLMKDGTPLSAQPGYETFGFVKEFQNRDPRLSQTMVPPGWVRQPDATPYIQRLNKNFSGYHQLKGYINSTTAAIQNGADYPVYRYAEALLIYAEALAETGKLTQANLDESVNLLRRRAGMPDLNLVKANASVDPVQAEKFPNVTGANQGIILEIRREKRVEFAFEDHRFHDLMRWKAGKVLTKIPEGMYFPGLGKYDLTGDGVEDIILIDKGASIPAEAQKEKNSLGVVLVYYKAGAPGENVTVYLKNGNAGGAIITETTTRQFIDPKYYYRPVPQTQMLLNPNLKQVFGW</sequence>
<comment type="similarity">
    <text evidence="2">Belongs to the SusD family.</text>
</comment>
<dbReference type="Gene3D" id="1.25.40.390">
    <property type="match status" value="1"/>
</dbReference>
<dbReference type="PROSITE" id="PS51257">
    <property type="entry name" value="PROKAR_LIPOPROTEIN"/>
    <property type="match status" value="1"/>
</dbReference>
<evidence type="ECO:0000256" key="3">
    <source>
        <dbReference type="ARBA" id="ARBA00022729"/>
    </source>
</evidence>
<accession>A0A1G9HLS0</accession>
<dbReference type="InterPro" id="IPR011990">
    <property type="entry name" value="TPR-like_helical_dom_sf"/>
</dbReference>
<evidence type="ECO:0000256" key="1">
    <source>
        <dbReference type="ARBA" id="ARBA00004442"/>
    </source>
</evidence>
<proteinExistence type="inferred from homology"/>
<name>A0A1G9HLS0_9BACT</name>
<organism evidence="7 8">
    <name type="scientific">Siphonobacter aquaeclarae</name>
    <dbReference type="NCBI Taxonomy" id="563176"/>
    <lineage>
        <taxon>Bacteria</taxon>
        <taxon>Pseudomonadati</taxon>
        <taxon>Bacteroidota</taxon>
        <taxon>Cytophagia</taxon>
        <taxon>Cytophagales</taxon>
        <taxon>Cytophagaceae</taxon>
        <taxon>Siphonobacter</taxon>
    </lineage>
</organism>
<keyword evidence="8" id="KW-1185">Reference proteome</keyword>
<protein>
    <submittedName>
        <fullName evidence="7">SusD family protein</fullName>
    </submittedName>
</protein>
<feature type="domain" description="RagB/SusD" evidence="6">
    <location>
        <begin position="267"/>
        <end position="595"/>
    </location>
</feature>
<evidence type="ECO:0000313" key="7">
    <source>
        <dbReference type="EMBL" id="SDL13473.1"/>
    </source>
</evidence>
<keyword evidence="5" id="KW-0998">Cell outer membrane</keyword>
<evidence type="ECO:0000259" key="6">
    <source>
        <dbReference type="Pfam" id="PF07980"/>
    </source>
</evidence>
<dbReference type="AlphaFoldDB" id="A0A1G9HLS0"/>
<evidence type="ECO:0000313" key="8">
    <source>
        <dbReference type="Proteomes" id="UP000198901"/>
    </source>
</evidence>
<dbReference type="Pfam" id="PF07980">
    <property type="entry name" value="SusD_RagB"/>
    <property type="match status" value="1"/>
</dbReference>
<dbReference type="InterPro" id="IPR012944">
    <property type="entry name" value="SusD_RagB_dom"/>
</dbReference>
<keyword evidence="3" id="KW-0732">Signal</keyword>
<reference evidence="7 8" key="1">
    <citation type="submission" date="2016-10" db="EMBL/GenBank/DDBJ databases">
        <authorList>
            <person name="de Groot N.N."/>
        </authorList>
    </citation>
    <scope>NUCLEOTIDE SEQUENCE [LARGE SCALE GENOMIC DNA]</scope>
    <source>
        <strain evidence="7 8">DSM 21668</strain>
    </source>
</reference>
<gene>
    <name evidence="7" type="ORF">SAMN04488090_0097</name>
</gene>
<dbReference type="RefSeq" id="WP_093196449.1">
    <property type="nucleotide sequence ID" value="NZ_FNGS01000001.1"/>
</dbReference>
<dbReference type="SUPFAM" id="SSF48452">
    <property type="entry name" value="TPR-like"/>
    <property type="match status" value="1"/>
</dbReference>
<keyword evidence="4" id="KW-0472">Membrane</keyword>